<evidence type="ECO:0000256" key="9">
    <source>
        <dbReference type="SAM" id="Phobius"/>
    </source>
</evidence>
<evidence type="ECO:0000256" key="8">
    <source>
        <dbReference type="RuleBase" id="RU003827"/>
    </source>
</evidence>
<dbReference type="PROSITE" id="PS50866">
    <property type="entry name" value="GOLD"/>
    <property type="match status" value="1"/>
</dbReference>
<evidence type="ECO:0000313" key="13">
    <source>
        <dbReference type="Proteomes" id="UP001360560"/>
    </source>
</evidence>
<comment type="similarity">
    <text evidence="2 8">Belongs to the EMP24/GP25L family.</text>
</comment>
<dbReference type="SMART" id="SM01190">
    <property type="entry name" value="EMP24_GP25L"/>
    <property type="match status" value="1"/>
</dbReference>
<dbReference type="EMBL" id="BTFZ01000001">
    <property type="protein sequence ID" value="GMM33126.1"/>
    <property type="molecule type" value="Genomic_DNA"/>
</dbReference>
<dbReference type="GO" id="GO:0016020">
    <property type="term" value="C:membrane"/>
    <property type="evidence" value="ECO:0007669"/>
    <property type="project" value="UniProtKB-SubCell"/>
</dbReference>
<dbReference type="GeneID" id="90071105"/>
<comment type="caution">
    <text evidence="12">The sequence shown here is derived from an EMBL/GenBank/DDBJ whole genome shotgun (WGS) entry which is preliminary data.</text>
</comment>
<dbReference type="InterPro" id="IPR036598">
    <property type="entry name" value="GOLD_dom_sf"/>
</dbReference>
<name>A0AAV5QEF9_9ASCO</name>
<feature type="domain" description="GOLD" evidence="11">
    <location>
        <begin position="32"/>
        <end position="115"/>
    </location>
</feature>
<reference evidence="12 13" key="1">
    <citation type="journal article" date="2023" name="Elife">
        <title>Identification of key yeast species and microbe-microbe interactions impacting larval growth of Drosophila in the wild.</title>
        <authorList>
            <person name="Mure A."/>
            <person name="Sugiura Y."/>
            <person name="Maeda R."/>
            <person name="Honda K."/>
            <person name="Sakurai N."/>
            <person name="Takahashi Y."/>
            <person name="Watada M."/>
            <person name="Katoh T."/>
            <person name="Gotoh A."/>
            <person name="Gotoh Y."/>
            <person name="Taniguchi I."/>
            <person name="Nakamura K."/>
            <person name="Hayashi T."/>
            <person name="Katayama T."/>
            <person name="Uemura T."/>
            <person name="Hattori Y."/>
        </authorList>
    </citation>
    <scope>NUCLEOTIDE SEQUENCE [LARGE SCALE GENOMIC DNA]</scope>
    <source>
        <strain evidence="12 13">SC-9</strain>
    </source>
</reference>
<dbReference type="InterPro" id="IPR015720">
    <property type="entry name" value="Emp24-like"/>
</dbReference>
<sequence length="213" mass="24189">MQLNIGSGILFLLTLGFVSSTALTVSLQPHETLCYYVLTVAKDSSIGFYFAVQSGGSFDIDFKVKDPEDKVLISGEKERQGDWTLKAETPGEYEFCFANGMSTWADKVVDFEIRVDDDFRAELPEVKKVSTGEKEPVDGMVFSVSSIEDKLNNMLRTLQYYKTRNSRNQHTVKSTEERILWFSLLEILLMCGLALFQISVVHFFFKGSRKQMV</sequence>
<dbReference type="Gene3D" id="2.60.120.680">
    <property type="entry name" value="GOLD domain"/>
    <property type="match status" value="1"/>
</dbReference>
<evidence type="ECO:0000256" key="7">
    <source>
        <dbReference type="ARBA" id="ARBA00037847"/>
    </source>
</evidence>
<gene>
    <name evidence="12" type="ORF">DASC09_004510</name>
</gene>
<keyword evidence="6 9" id="KW-0472">Membrane</keyword>
<dbReference type="Pfam" id="PF01105">
    <property type="entry name" value="EMP24_GP25L"/>
    <property type="match status" value="1"/>
</dbReference>
<protein>
    <submittedName>
        <fullName evidence="12">Erp3 protein</fullName>
    </submittedName>
</protein>
<accession>A0AAV5QEF9</accession>
<evidence type="ECO:0000256" key="10">
    <source>
        <dbReference type="SAM" id="SignalP"/>
    </source>
</evidence>
<proteinExistence type="inferred from homology"/>
<dbReference type="SUPFAM" id="SSF101576">
    <property type="entry name" value="Supernatant protein factor (SPF), C-terminal domain"/>
    <property type="match status" value="1"/>
</dbReference>
<dbReference type="Proteomes" id="UP001360560">
    <property type="component" value="Unassembled WGS sequence"/>
</dbReference>
<evidence type="ECO:0000313" key="12">
    <source>
        <dbReference type="EMBL" id="GMM33126.1"/>
    </source>
</evidence>
<dbReference type="RefSeq" id="XP_064850126.1">
    <property type="nucleotide sequence ID" value="XM_064994054.1"/>
</dbReference>
<dbReference type="GO" id="GO:0005737">
    <property type="term" value="C:cytoplasm"/>
    <property type="evidence" value="ECO:0007669"/>
    <property type="project" value="GOC"/>
</dbReference>
<dbReference type="PANTHER" id="PTHR22811">
    <property type="entry name" value="TRANSMEMBRANE EMP24 DOMAIN-CONTAINING PROTEIN"/>
    <property type="match status" value="1"/>
</dbReference>
<dbReference type="GO" id="GO:0006888">
    <property type="term" value="P:endoplasmic reticulum to Golgi vesicle-mediated transport"/>
    <property type="evidence" value="ECO:0007669"/>
    <property type="project" value="UniProtKB-ARBA"/>
</dbReference>
<dbReference type="InterPro" id="IPR009038">
    <property type="entry name" value="GOLD_dom"/>
</dbReference>
<evidence type="ECO:0000256" key="6">
    <source>
        <dbReference type="ARBA" id="ARBA00023136"/>
    </source>
</evidence>
<evidence type="ECO:0000256" key="1">
    <source>
        <dbReference type="ARBA" id="ARBA00004479"/>
    </source>
</evidence>
<keyword evidence="3 8" id="KW-0812">Transmembrane</keyword>
<evidence type="ECO:0000256" key="5">
    <source>
        <dbReference type="ARBA" id="ARBA00022989"/>
    </source>
</evidence>
<feature type="transmembrane region" description="Helical" evidence="9">
    <location>
        <begin position="179"/>
        <end position="205"/>
    </location>
</feature>
<evidence type="ECO:0000259" key="11">
    <source>
        <dbReference type="PROSITE" id="PS50866"/>
    </source>
</evidence>
<feature type="signal peptide" evidence="10">
    <location>
        <begin position="1"/>
        <end position="20"/>
    </location>
</feature>
<feature type="chain" id="PRO_5043316107" evidence="10">
    <location>
        <begin position="21"/>
        <end position="213"/>
    </location>
</feature>
<evidence type="ECO:0000256" key="4">
    <source>
        <dbReference type="ARBA" id="ARBA00022729"/>
    </source>
</evidence>
<keyword evidence="4 10" id="KW-0732">Signal</keyword>
<keyword evidence="13" id="KW-1185">Reference proteome</keyword>
<keyword evidence="5 9" id="KW-1133">Transmembrane helix</keyword>
<organism evidence="12 13">
    <name type="scientific">Saccharomycopsis crataegensis</name>
    <dbReference type="NCBI Taxonomy" id="43959"/>
    <lineage>
        <taxon>Eukaryota</taxon>
        <taxon>Fungi</taxon>
        <taxon>Dikarya</taxon>
        <taxon>Ascomycota</taxon>
        <taxon>Saccharomycotina</taxon>
        <taxon>Saccharomycetes</taxon>
        <taxon>Saccharomycopsidaceae</taxon>
        <taxon>Saccharomycopsis</taxon>
    </lineage>
</organism>
<dbReference type="AlphaFoldDB" id="A0AAV5QEF9"/>
<dbReference type="GO" id="GO:0012505">
    <property type="term" value="C:endomembrane system"/>
    <property type="evidence" value="ECO:0007669"/>
    <property type="project" value="UniProtKB-SubCell"/>
</dbReference>
<evidence type="ECO:0000256" key="2">
    <source>
        <dbReference type="ARBA" id="ARBA00007104"/>
    </source>
</evidence>
<comment type="subcellular location">
    <subcellularLocation>
        <location evidence="7">Endomembrane system</location>
        <topology evidence="7">Single-pass membrane protein</topology>
    </subcellularLocation>
    <subcellularLocation>
        <location evidence="1 8">Membrane</location>
        <topology evidence="1 8">Single-pass type I membrane protein</topology>
    </subcellularLocation>
</comment>
<evidence type="ECO:0000256" key="3">
    <source>
        <dbReference type="ARBA" id="ARBA00022692"/>
    </source>
</evidence>